<reference evidence="1 2" key="1">
    <citation type="journal article" date="2022" name="Allergy">
        <title>Genome assembly and annotation of Periplaneta americana reveal a comprehensive cockroach allergen profile.</title>
        <authorList>
            <person name="Wang L."/>
            <person name="Xiong Q."/>
            <person name="Saelim N."/>
            <person name="Wang L."/>
            <person name="Nong W."/>
            <person name="Wan A.T."/>
            <person name="Shi M."/>
            <person name="Liu X."/>
            <person name="Cao Q."/>
            <person name="Hui J.H.L."/>
            <person name="Sookrung N."/>
            <person name="Leung T.F."/>
            <person name="Tungtrongchitr A."/>
            <person name="Tsui S.K.W."/>
        </authorList>
    </citation>
    <scope>NUCLEOTIDE SEQUENCE [LARGE SCALE GENOMIC DNA]</scope>
    <source>
        <strain evidence="1">PWHHKU_190912</strain>
    </source>
</reference>
<evidence type="ECO:0000313" key="2">
    <source>
        <dbReference type="Proteomes" id="UP001148838"/>
    </source>
</evidence>
<name>A0ABQ8TIH8_PERAM</name>
<dbReference type="Proteomes" id="UP001148838">
    <property type="component" value="Unassembled WGS sequence"/>
</dbReference>
<evidence type="ECO:0000313" key="1">
    <source>
        <dbReference type="EMBL" id="KAJ4446247.1"/>
    </source>
</evidence>
<organism evidence="1 2">
    <name type="scientific">Periplaneta americana</name>
    <name type="common">American cockroach</name>
    <name type="synonym">Blatta americana</name>
    <dbReference type="NCBI Taxonomy" id="6978"/>
    <lineage>
        <taxon>Eukaryota</taxon>
        <taxon>Metazoa</taxon>
        <taxon>Ecdysozoa</taxon>
        <taxon>Arthropoda</taxon>
        <taxon>Hexapoda</taxon>
        <taxon>Insecta</taxon>
        <taxon>Pterygota</taxon>
        <taxon>Neoptera</taxon>
        <taxon>Polyneoptera</taxon>
        <taxon>Dictyoptera</taxon>
        <taxon>Blattodea</taxon>
        <taxon>Blattoidea</taxon>
        <taxon>Blattidae</taxon>
        <taxon>Blattinae</taxon>
        <taxon>Periplaneta</taxon>
    </lineage>
</organism>
<proteinExistence type="predicted"/>
<keyword evidence="2" id="KW-1185">Reference proteome</keyword>
<comment type="caution">
    <text evidence="1">The sequence shown here is derived from an EMBL/GenBank/DDBJ whole genome shotgun (WGS) entry which is preliminary data.</text>
</comment>
<protein>
    <submittedName>
        <fullName evidence="1">Uncharacterized protein</fullName>
    </submittedName>
</protein>
<sequence>MAGLCEGGNEPASSLKSTCMCRREFFSTPPILHHMLDEVQKQKKLKPQVLFPEDNSEETADKPKNVLVLMIMMMKMLFQL</sequence>
<dbReference type="EMBL" id="JAJSOF020000009">
    <property type="protein sequence ID" value="KAJ4446247.1"/>
    <property type="molecule type" value="Genomic_DNA"/>
</dbReference>
<accession>A0ABQ8TIH8</accession>
<gene>
    <name evidence="1" type="ORF">ANN_12941</name>
</gene>